<dbReference type="GO" id="GO:0003677">
    <property type="term" value="F:DNA binding"/>
    <property type="evidence" value="ECO:0007669"/>
    <property type="project" value="InterPro"/>
</dbReference>
<dbReference type="AlphaFoldDB" id="A0A9D1GMS2"/>
<accession>A0A9D1GMS2</accession>
<proteinExistence type="predicted"/>
<dbReference type="SUPFAM" id="SSF46894">
    <property type="entry name" value="C-terminal effector domain of the bipartite response regulators"/>
    <property type="match status" value="1"/>
</dbReference>
<comment type="caution">
    <text evidence="2">The sequence shown here is derived from an EMBL/GenBank/DDBJ whole genome shotgun (WGS) entry which is preliminary data.</text>
</comment>
<protein>
    <submittedName>
        <fullName evidence="2">Uncharacterized protein</fullName>
    </submittedName>
</protein>
<dbReference type="EMBL" id="DVLC01000060">
    <property type="protein sequence ID" value="HIT46843.1"/>
    <property type="molecule type" value="Genomic_DNA"/>
</dbReference>
<evidence type="ECO:0000313" key="3">
    <source>
        <dbReference type="Proteomes" id="UP000886881"/>
    </source>
</evidence>
<reference evidence="2" key="1">
    <citation type="submission" date="2020-10" db="EMBL/GenBank/DDBJ databases">
        <authorList>
            <person name="Gilroy R."/>
        </authorList>
    </citation>
    <scope>NUCLEOTIDE SEQUENCE</scope>
    <source>
        <strain evidence="2">ChiHecec2B26-709</strain>
    </source>
</reference>
<dbReference type="InterPro" id="IPR016032">
    <property type="entry name" value="Sig_transdc_resp-reg_C-effctor"/>
</dbReference>
<reference evidence="2" key="2">
    <citation type="journal article" date="2021" name="PeerJ">
        <title>Extensive microbial diversity within the chicken gut microbiome revealed by metagenomics and culture.</title>
        <authorList>
            <person name="Gilroy R."/>
            <person name="Ravi A."/>
            <person name="Getino M."/>
            <person name="Pursley I."/>
            <person name="Horton D.L."/>
            <person name="Alikhan N.F."/>
            <person name="Baker D."/>
            <person name="Gharbi K."/>
            <person name="Hall N."/>
            <person name="Watson M."/>
            <person name="Adriaenssens E.M."/>
            <person name="Foster-Nyarko E."/>
            <person name="Jarju S."/>
            <person name="Secka A."/>
            <person name="Antonio M."/>
            <person name="Oren A."/>
            <person name="Chaudhuri R.R."/>
            <person name="La Ragione R."/>
            <person name="Hildebrand F."/>
            <person name="Pallen M.J."/>
        </authorList>
    </citation>
    <scope>NUCLEOTIDE SEQUENCE</scope>
    <source>
        <strain evidence="2">ChiHecec2B26-709</strain>
    </source>
</reference>
<organism evidence="2 3">
    <name type="scientific">Candidatus Cryptobacteroides merdipullorum</name>
    <dbReference type="NCBI Taxonomy" id="2840771"/>
    <lineage>
        <taxon>Bacteria</taxon>
        <taxon>Pseudomonadati</taxon>
        <taxon>Bacteroidota</taxon>
        <taxon>Bacteroidia</taxon>
        <taxon>Bacteroidales</taxon>
        <taxon>Candidatus Cryptobacteroides</taxon>
    </lineage>
</organism>
<dbReference type="GO" id="GO:0006355">
    <property type="term" value="P:regulation of DNA-templated transcription"/>
    <property type="evidence" value="ECO:0007669"/>
    <property type="project" value="InterPro"/>
</dbReference>
<gene>
    <name evidence="2" type="ORF">IAC35_03180</name>
</gene>
<evidence type="ECO:0000313" key="2">
    <source>
        <dbReference type="EMBL" id="HIT46843.1"/>
    </source>
</evidence>
<sequence>MEDKYIKQFEEIVIRLEKVESQNDLLVAALILVAVLVVAASIVILVRMKRNGKRDRLTNALLTGHAETLPGFTDKVNDLSGRSIKLSLELYEDFQNAIDAIRKQQHNRQAVIVNDEQFAADYPEIARMKNLSPTEKLVAVLTKEGFDAAHIALFLGTSAASVRAIKSRTKSKMSKI</sequence>
<feature type="transmembrane region" description="Helical" evidence="1">
    <location>
        <begin position="25"/>
        <end position="46"/>
    </location>
</feature>
<name>A0A9D1GMS2_9BACT</name>
<evidence type="ECO:0000256" key="1">
    <source>
        <dbReference type="SAM" id="Phobius"/>
    </source>
</evidence>
<keyword evidence="1" id="KW-0472">Membrane</keyword>
<dbReference type="Proteomes" id="UP000886881">
    <property type="component" value="Unassembled WGS sequence"/>
</dbReference>
<keyword evidence="1" id="KW-0812">Transmembrane</keyword>
<keyword evidence="1" id="KW-1133">Transmembrane helix</keyword>